<feature type="compositionally biased region" description="Polar residues" evidence="3">
    <location>
        <begin position="1"/>
        <end position="24"/>
    </location>
</feature>
<evidence type="ECO:0000259" key="4">
    <source>
        <dbReference type="SMART" id="SM00470"/>
    </source>
</evidence>
<evidence type="ECO:0000256" key="1">
    <source>
        <dbReference type="ARBA" id="ARBA00006295"/>
    </source>
</evidence>
<keyword evidence="6" id="KW-1185">Reference proteome</keyword>
<dbReference type="Gene3D" id="1.10.10.730">
    <property type="entry name" value="KorB DNA-binding domain"/>
    <property type="match status" value="1"/>
</dbReference>
<dbReference type="InterPro" id="IPR050336">
    <property type="entry name" value="Chromosome_partition/occlusion"/>
</dbReference>
<evidence type="ECO:0000256" key="3">
    <source>
        <dbReference type="SAM" id="MobiDB-lite"/>
    </source>
</evidence>
<evidence type="ECO:0000256" key="2">
    <source>
        <dbReference type="ARBA" id="ARBA00023125"/>
    </source>
</evidence>
<dbReference type="InterPro" id="IPR003115">
    <property type="entry name" value="ParB_N"/>
</dbReference>
<reference evidence="5 6" key="1">
    <citation type="journal article" date="2018" name="Microb. Genom.">
        <title>Deciphering the unexplored Leptospira diversity from soils uncovers genomic evolution to virulence.</title>
        <authorList>
            <person name="Thibeaux R."/>
            <person name="Iraola G."/>
            <person name="Ferres I."/>
            <person name="Bierque E."/>
            <person name="Girault D."/>
            <person name="Soupe-Gilbert M.E."/>
            <person name="Picardeau M."/>
            <person name="Goarant C."/>
        </authorList>
    </citation>
    <scope>NUCLEOTIDE SEQUENCE [LARGE SCALE GENOMIC DNA]</scope>
    <source>
        <strain evidence="5 6">ATI7-C-A5</strain>
    </source>
</reference>
<keyword evidence="2" id="KW-0238">DNA-binding</keyword>
<dbReference type="SUPFAM" id="SSF110849">
    <property type="entry name" value="ParB/Sulfiredoxin"/>
    <property type="match status" value="1"/>
</dbReference>
<protein>
    <submittedName>
        <fullName evidence="5">ParB/RepB/Spo0J family partition protein</fullName>
    </submittedName>
</protein>
<feature type="compositionally biased region" description="Basic residues" evidence="3">
    <location>
        <begin position="322"/>
        <end position="338"/>
    </location>
</feature>
<gene>
    <name evidence="5" type="ORF">CH379_018355</name>
</gene>
<dbReference type="EMBL" id="NPEF02000028">
    <property type="protein sequence ID" value="MDV6237599.1"/>
    <property type="molecule type" value="Genomic_DNA"/>
</dbReference>
<feature type="region of interest" description="Disordered" evidence="3">
    <location>
        <begin position="311"/>
        <end position="338"/>
    </location>
</feature>
<dbReference type="GO" id="GO:0005694">
    <property type="term" value="C:chromosome"/>
    <property type="evidence" value="ECO:0007669"/>
    <property type="project" value="TreeGrafter"/>
</dbReference>
<evidence type="ECO:0000313" key="6">
    <source>
        <dbReference type="Proteomes" id="UP000232122"/>
    </source>
</evidence>
<feature type="region of interest" description="Disordered" evidence="3">
    <location>
        <begin position="1"/>
        <end position="27"/>
    </location>
</feature>
<dbReference type="NCBIfam" id="TIGR00180">
    <property type="entry name" value="parB_part"/>
    <property type="match status" value="1"/>
</dbReference>
<feature type="domain" description="ParB-like N-terminal" evidence="4">
    <location>
        <begin position="50"/>
        <end position="141"/>
    </location>
</feature>
<comment type="similarity">
    <text evidence="1">Belongs to the ParB family.</text>
</comment>
<dbReference type="InterPro" id="IPR036086">
    <property type="entry name" value="ParB/Sulfiredoxin_sf"/>
</dbReference>
<dbReference type="InterPro" id="IPR042075">
    <property type="entry name" value="KorB_DNA-db"/>
</dbReference>
<dbReference type="PANTHER" id="PTHR33375:SF1">
    <property type="entry name" value="CHROMOSOME-PARTITIONING PROTEIN PARB-RELATED"/>
    <property type="match status" value="1"/>
</dbReference>
<dbReference type="InterPro" id="IPR004437">
    <property type="entry name" value="ParB/RepB/Spo0J"/>
</dbReference>
<dbReference type="Pfam" id="PF02195">
    <property type="entry name" value="ParB_N"/>
    <property type="match status" value="1"/>
</dbReference>
<evidence type="ECO:0000313" key="5">
    <source>
        <dbReference type="EMBL" id="MDV6237599.1"/>
    </source>
</evidence>
<dbReference type="RefSeq" id="WP_317573855.1">
    <property type="nucleotide sequence ID" value="NZ_NPEF02000028.1"/>
</dbReference>
<sequence>MGKSSHFNLERSSTTDTVETLNNAQDRRPSKTNVYLANLMSSKEANGELRKIQIELIDSKNNPRKNFYTETITELAETISANGLIQPIVVRKSGKRFELISGERRLLAVKYLGWDLIDAIVHDVDYAPEEKIAEIKIIENLQREDLSDLEYSLSITEVKKLNEYTNSQLAKRFGKSESWVKQKLFHASFAEELLSSEKIPIILLNKLSTSLLLPIKPQYDSDPKGFLDFLVPRLKKDQIPTRAEIQELAQSIKINTVMKDDHKNSKPNMNPAESKKAKISLLKKLIKNDEDKISELEDKISELKVRIASNEDKLNAIEPKSTPKKKKSKINQKNKKPK</sequence>
<dbReference type="GO" id="GO:0045881">
    <property type="term" value="P:positive regulation of sporulation resulting in formation of a cellular spore"/>
    <property type="evidence" value="ECO:0007669"/>
    <property type="project" value="TreeGrafter"/>
</dbReference>
<dbReference type="Proteomes" id="UP000232122">
    <property type="component" value="Unassembled WGS sequence"/>
</dbReference>
<dbReference type="FunFam" id="3.90.1530.30:FF:000001">
    <property type="entry name" value="Chromosome partitioning protein ParB"/>
    <property type="match status" value="1"/>
</dbReference>
<dbReference type="PANTHER" id="PTHR33375">
    <property type="entry name" value="CHROMOSOME-PARTITIONING PROTEIN PARB-RELATED"/>
    <property type="match status" value="1"/>
</dbReference>
<dbReference type="Gene3D" id="3.90.1530.30">
    <property type="match status" value="1"/>
</dbReference>
<dbReference type="GO" id="GO:0007059">
    <property type="term" value="P:chromosome segregation"/>
    <property type="evidence" value="ECO:0007669"/>
    <property type="project" value="TreeGrafter"/>
</dbReference>
<organism evidence="5 6">
    <name type="scientific">Leptospira ellisii</name>
    <dbReference type="NCBI Taxonomy" id="2023197"/>
    <lineage>
        <taxon>Bacteria</taxon>
        <taxon>Pseudomonadati</taxon>
        <taxon>Spirochaetota</taxon>
        <taxon>Spirochaetia</taxon>
        <taxon>Leptospirales</taxon>
        <taxon>Leptospiraceae</taxon>
        <taxon>Leptospira</taxon>
    </lineage>
</organism>
<accession>A0AAE4QTT4</accession>
<proteinExistence type="inferred from homology"/>
<dbReference type="GO" id="GO:0003677">
    <property type="term" value="F:DNA binding"/>
    <property type="evidence" value="ECO:0007669"/>
    <property type="project" value="UniProtKB-KW"/>
</dbReference>
<name>A0AAE4QTT4_9LEPT</name>
<dbReference type="SMART" id="SM00470">
    <property type="entry name" value="ParB"/>
    <property type="match status" value="1"/>
</dbReference>
<comment type="caution">
    <text evidence="5">The sequence shown here is derived from an EMBL/GenBank/DDBJ whole genome shotgun (WGS) entry which is preliminary data.</text>
</comment>
<dbReference type="AlphaFoldDB" id="A0AAE4QTT4"/>